<keyword evidence="2" id="KW-0812">Transmembrane</keyword>
<sequence length="376" mass="41338">MAINPTLRDWLASACNNASAVIPLQSRRESPNHYGLLVRETQIEQWRAFTREQALDTISRLPNGGLHQHVTRARPLVNWYEKQVPNEQAWVLLLSQTLLYHVKVALDELGQPDIAIGTYWPFKRAPLRSDSLRRLQDYIPDYTVGIRDPGTEPRDIDPREIKALVIGDAKLRRHPVSEPGPANPTTPSEDADEQIQFGRGHVVVAHGSCEEEVSRHHNATSSHHNVQPRYHAQSDGAPCPTAACVAAWNAIREGREDESLAGIVEDDEDHDGIRGTSVPLELADGEEDGRDDGEDFGQDEAEEFGQDEAEDFGQADESDGGDDVREPTISPSIESQLSDAGSNVVAHIRRVPLLGSVGGLNPALAILGLILMALKK</sequence>
<evidence type="ECO:0000313" key="3">
    <source>
        <dbReference type="EMBL" id="KAH6866022.1"/>
    </source>
</evidence>
<evidence type="ECO:0000256" key="2">
    <source>
        <dbReference type="SAM" id="Phobius"/>
    </source>
</evidence>
<dbReference type="EMBL" id="JAGPYM010000175">
    <property type="protein sequence ID" value="KAH6866022.1"/>
    <property type="molecule type" value="Genomic_DNA"/>
</dbReference>
<evidence type="ECO:0000313" key="4">
    <source>
        <dbReference type="Proteomes" id="UP000777438"/>
    </source>
</evidence>
<feature type="region of interest" description="Disordered" evidence="1">
    <location>
        <begin position="210"/>
        <end position="237"/>
    </location>
</feature>
<comment type="caution">
    <text evidence="3">The sequence shown here is derived from an EMBL/GenBank/DDBJ whole genome shotgun (WGS) entry which is preliminary data.</text>
</comment>
<feature type="region of interest" description="Disordered" evidence="1">
    <location>
        <begin position="262"/>
        <end position="338"/>
    </location>
</feature>
<feature type="compositionally biased region" description="Polar residues" evidence="1">
    <location>
        <begin position="329"/>
        <end position="338"/>
    </location>
</feature>
<proteinExistence type="predicted"/>
<keyword evidence="2" id="KW-0472">Membrane</keyword>
<evidence type="ECO:0000256" key="1">
    <source>
        <dbReference type="SAM" id="MobiDB-lite"/>
    </source>
</evidence>
<organism evidence="3 4">
    <name type="scientific">Thelonectria olida</name>
    <dbReference type="NCBI Taxonomy" id="1576542"/>
    <lineage>
        <taxon>Eukaryota</taxon>
        <taxon>Fungi</taxon>
        <taxon>Dikarya</taxon>
        <taxon>Ascomycota</taxon>
        <taxon>Pezizomycotina</taxon>
        <taxon>Sordariomycetes</taxon>
        <taxon>Hypocreomycetidae</taxon>
        <taxon>Hypocreales</taxon>
        <taxon>Nectriaceae</taxon>
        <taxon>Thelonectria</taxon>
    </lineage>
</organism>
<dbReference type="Proteomes" id="UP000777438">
    <property type="component" value="Unassembled WGS sequence"/>
</dbReference>
<keyword evidence="4" id="KW-1185">Reference proteome</keyword>
<name>A0A9P9ADJ7_9HYPO</name>
<accession>A0A9P9ADJ7</accession>
<keyword evidence="2" id="KW-1133">Transmembrane helix</keyword>
<protein>
    <submittedName>
        <fullName evidence="3">Uncharacterized protein</fullName>
    </submittedName>
</protein>
<dbReference type="OrthoDB" id="4367324at2759"/>
<feature type="region of interest" description="Disordered" evidence="1">
    <location>
        <begin position="170"/>
        <end position="193"/>
    </location>
</feature>
<gene>
    <name evidence="3" type="ORF">B0T10DRAFT_569761</name>
</gene>
<dbReference type="AlphaFoldDB" id="A0A9P9ADJ7"/>
<feature type="transmembrane region" description="Helical" evidence="2">
    <location>
        <begin position="353"/>
        <end position="374"/>
    </location>
</feature>
<feature type="compositionally biased region" description="Acidic residues" evidence="1">
    <location>
        <begin position="283"/>
        <end position="321"/>
    </location>
</feature>
<reference evidence="3 4" key="1">
    <citation type="journal article" date="2021" name="Nat. Commun.">
        <title>Genetic determinants of endophytism in the Arabidopsis root mycobiome.</title>
        <authorList>
            <person name="Mesny F."/>
            <person name="Miyauchi S."/>
            <person name="Thiergart T."/>
            <person name="Pickel B."/>
            <person name="Atanasova L."/>
            <person name="Karlsson M."/>
            <person name="Huettel B."/>
            <person name="Barry K.W."/>
            <person name="Haridas S."/>
            <person name="Chen C."/>
            <person name="Bauer D."/>
            <person name="Andreopoulos W."/>
            <person name="Pangilinan J."/>
            <person name="LaButti K."/>
            <person name="Riley R."/>
            <person name="Lipzen A."/>
            <person name="Clum A."/>
            <person name="Drula E."/>
            <person name="Henrissat B."/>
            <person name="Kohler A."/>
            <person name="Grigoriev I.V."/>
            <person name="Martin F.M."/>
            <person name="Hacquard S."/>
        </authorList>
    </citation>
    <scope>NUCLEOTIDE SEQUENCE [LARGE SCALE GENOMIC DNA]</scope>
    <source>
        <strain evidence="3 4">MPI-CAGE-CH-0241</strain>
    </source>
</reference>